<feature type="transmembrane region" description="Helical" evidence="6">
    <location>
        <begin position="41"/>
        <end position="65"/>
    </location>
</feature>
<name>A0A8J4PPJ7_9MYCE</name>
<accession>A0A8J4PPJ7</accession>
<evidence type="ECO:0000256" key="5">
    <source>
        <dbReference type="ARBA" id="ARBA00023136"/>
    </source>
</evidence>
<feature type="transmembrane region" description="Helical" evidence="6">
    <location>
        <begin position="219"/>
        <end position="239"/>
    </location>
</feature>
<feature type="transmembrane region" description="Helical" evidence="6">
    <location>
        <begin position="16"/>
        <end position="35"/>
    </location>
</feature>
<comment type="caution">
    <text evidence="7">The sequence shown here is derived from an EMBL/GenBank/DDBJ whole genome shotgun (WGS) entry which is preliminary data.</text>
</comment>
<comment type="subcellular location">
    <subcellularLocation>
        <location evidence="1">Membrane</location>
        <topology evidence="1">Multi-pass membrane protein</topology>
    </subcellularLocation>
</comment>
<dbReference type="OrthoDB" id="203513at2759"/>
<keyword evidence="3 6" id="KW-0812">Transmembrane</keyword>
<dbReference type="GO" id="GO:0009234">
    <property type="term" value="P:menaquinone biosynthetic process"/>
    <property type="evidence" value="ECO:0007669"/>
    <property type="project" value="TreeGrafter"/>
</dbReference>
<evidence type="ECO:0000256" key="4">
    <source>
        <dbReference type="ARBA" id="ARBA00022989"/>
    </source>
</evidence>
<feature type="transmembrane region" description="Helical" evidence="6">
    <location>
        <begin position="181"/>
        <end position="198"/>
    </location>
</feature>
<feature type="transmembrane region" description="Helical" evidence="6">
    <location>
        <begin position="118"/>
        <end position="136"/>
    </location>
</feature>
<gene>
    <name evidence="7" type="ORF">CYY_008015</name>
</gene>
<organism evidence="7 8">
    <name type="scientific">Polysphondylium violaceum</name>
    <dbReference type="NCBI Taxonomy" id="133409"/>
    <lineage>
        <taxon>Eukaryota</taxon>
        <taxon>Amoebozoa</taxon>
        <taxon>Evosea</taxon>
        <taxon>Eumycetozoa</taxon>
        <taxon>Dictyostelia</taxon>
        <taxon>Dictyosteliales</taxon>
        <taxon>Dictyosteliaceae</taxon>
        <taxon>Polysphondylium</taxon>
    </lineage>
</organism>
<dbReference type="InterPro" id="IPR000537">
    <property type="entry name" value="UbiA_prenyltransferase"/>
</dbReference>
<sequence>MYSFKQIQGIIHGSRVRLYFTFLSFPLVGMCLGYRDAGYVPFTFIFLIPILMANMSIANLLNALFDFESKIDEKETSSDRTMFDYDLTSKDIWNVVYFDILLMFSFSFLAFSHFNNTQMIYVFMYLCFDIFLAIAYNVPPFRLKTKLFGGEISGLLLFMTYVNLSYFLITGVSNMTICFTDFPGIILPMWAAIANFYIDSEEDKKDGSTSSAILFANTSIPKILIIGLPTMIYLLTIIYAIRHNNVYSCLPLLTIPMKFNVVKYSLQKKKLGKKLYFKSILLFNVLSIIGIIF</sequence>
<evidence type="ECO:0000256" key="2">
    <source>
        <dbReference type="ARBA" id="ARBA00022679"/>
    </source>
</evidence>
<feature type="transmembrane region" description="Helical" evidence="6">
    <location>
        <begin position="92"/>
        <end position="112"/>
    </location>
</feature>
<dbReference type="PANTHER" id="PTHR13929:SF0">
    <property type="entry name" value="UBIA PRENYLTRANSFERASE DOMAIN-CONTAINING PROTEIN 1"/>
    <property type="match status" value="1"/>
</dbReference>
<dbReference type="GO" id="GO:0004659">
    <property type="term" value="F:prenyltransferase activity"/>
    <property type="evidence" value="ECO:0007669"/>
    <property type="project" value="InterPro"/>
</dbReference>
<dbReference type="Proteomes" id="UP000695562">
    <property type="component" value="Unassembled WGS sequence"/>
</dbReference>
<evidence type="ECO:0008006" key="9">
    <source>
        <dbReference type="Google" id="ProtNLM"/>
    </source>
</evidence>
<dbReference type="AlphaFoldDB" id="A0A8J4PPJ7"/>
<dbReference type="EMBL" id="AJWJ01000461">
    <property type="protein sequence ID" value="KAF2070670.1"/>
    <property type="molecule type" value="Genomic_DNA"/>
</dbReference>
<dbReference type="PANTHER" id="PTHR13929">
    <property type="entry name" value="1,4-DIHYDROXY-2-NAPHTHOATE OCTAPRENYLTRANSFERASE"/>
    <property type="match status" value="1"/>
</dbReference>
<keyword evidence="2" id="KW-0808">Transferase</keyword>
<evidence type="ECO:0000313" key="8">
    <source>
        <dbReference type="Proteomes" id="UP000695562"/>
    </source>
</evidence>
<reference evidence="7" key="1">
    <citation type="submission" date="2020-01" db="EMBL/GenBank/DDBJ databases">
        <title>Development of genomics and gene disruption for Polysphondylium violaceum indicates a role for the polyketide synthase stlB in stalk morphogenesis.</title>
        <authorList>
            <person name="Narita B."/>
            <person name="Kawabe Y."/>
            <person name="Kin K."/>
            <person name="Saito T."/>
            <person name="Gibbs R."/>
            <person name="Kuspa A."/>
            <person name="Muzny D."/>
            <person name="Queller D."/>
            <person name="Richards S."/>
            <person name="Strassman J."/>
            <person name="Sucgang R."/>
            <person name="Worley K."/>
            <person name="Schaap P."/>
        </authorList>
    </citation>
    <scope>NUCLEOTIDE SEQUENCE</scope>
    <source>
        <strain evidence="7">QSvi11</strain>
    </source>
</reference>
<evidence type="ECO:0000256" key="6">
    <source>
        <dbReference type="SAM" id="Phobius"/>
    </source>
</evidence>
<protein>
    <recommendedName>
        <fullName evidence="9">UbiA prenyltransferase family protein</fullName>
    </recommendedName>
</protein>
<feature type="transmembrane region" description="Helical" evidence="6">
    <location>
        <begin position="148"/>
        <end position="169"/>
    </location>
</feature>
<keyword evidence="5 6" id="KW-0472">Membrane</keyword>
<keyword evidence="8" id="KW-1185">Reference proteome</keyword>
<dbReference type="GO" id="GO:0042371">
    <property type="term" value="P:vitamin K biosynthetic process"/>
    <property type="evidence" value="ECO:0007669"/>
    <property type="project" value="TreeGrafter"/>
</dbReference>
<keyword evidence="4 6" id="KW-1133">Transmembrane helix</keyword>
<dbReference type="Pfam" id="PF01040">
    <property type="entry name" value="UbiA"/>
    <property type="match status" value="1"/>
</dbReference>
<evidence type="ECO:0000256" key="1">
    <source>
        <dbReference type="ARBA" id="ARBA00004141"/>
    </source>
</evidence>
<proteinExistence type="predicted"/>
<feature type="transmembrane region" description="Helical" evidence="6">
    <location>
        <begin position="275"/>
        <end position="292"/>
    </location>
</feature>
<dbReference type="InterPro" id="IPR026046">
    <property type="entry name" value="UBIAD1"/>
</dbReference>
<evidence type="ECO:0000256" key="3">
    <source>
        <dbReference type="ARBA" id="ARBA00022692"/>
    </source>
</evidence>
<evidence type="ECO:0000313" key="7">
    <source>
        <dbReference type="EMBL" id="KAF2070670.1"/>
    </source>
</evidence>
<dbReference type="GO" id="GO:0016020">
    <property type="term" value="C:membrane"/>
    <property type="evidence" value="ECO:0007669"/>
    <property type="project" value="UniProtKB-SubCell"/>
</dbReference>